<keyword evidence="1" id="KW-0812">Transmembrane</keyword>
<dbReference type="Proteomes" id="UP001301731">
    <property type="component" value="Chromosome"/>
</dbReference>
<evidence type="ECO:0000313" key="4">
    <source>
        <dbReference type="Proteomes" id="UP001301731"/>
    </source>
</evidence>
<feature type="transmembrane region" description="Helical" evidence="1">
    <location>
        <begin position="518"/>
        <end position="540"/>
    </location>
</feature>
<keyword evidence="1" id="KW-1133">Transmembrane helix</keyword>
<reference evidence="3 4" key="1">
    <citation type="submission" date="2023-10" db="EMBL/GenBank/DDBJ databases">
        <title>The genome sequence of Streptomyces sp. HUAS YS2.</title>
        <authorList>
            <person name="Mo P."/>
        </authorList>
    </citation>
    <scope>NUCLEOTIDE SEQUENCE [LARGE SCALE GENOMIC DNA]</scope>
    <source>
        <strain evidence="3 4">HUAS YS2</strain>
    </source>
</reference>
<evidence type="ECO:0000256" key="1">
    <source>
        <dbReference type="SAM" id="Phobius"/>
    </source>
</evidence>
<feature type="signal peptide" evidence="2">
    <location>
        <begin position="1"/>
        <end position="27"/>
    </location>
</feature>
<organism evidence="3 4">
    <name type="scientific">Streptomyces solicathayae</name>
    <dbReference type="NCBI Taxonomy" id="3081768"/>
    <lineage>
        <taxon>Bacteria</taxon>
        <taxon>Bacillati</taxon>
        <taxon>Actinomycetota</taxon>
        <taxon>Actinomycetes</taxon>
        <taxon>Kitasatosporales</taxon>
        <taxon>Streptomycetaceae</taxon>
        <taxon>Streptomyces</taxon>
    </lineage>
</organism>
<dbReference type="EMBL" id="CP137573">
    <property type="protein sequence ID" value="WOX22603.1"/>
    <property type="molecule type" value="Genomic_DNA"/>
</dbReference>
<keyword evidence="4" id="KW-1185">Reference proteome</keyword>
<name>A0ABZ0LV17_9ACTN</name>
<sequence>MRRLFSALASVGLAATAAGLAVTPAQAEPNEFELLGPAEVSVWPQTPGGTPKPSESDIMLHWDTGGDEGMESGQATITYDFSALAGVATAEVQNAPAFPCTVTGAKVVCERDVVWGGYEKVARLKLTAADGAAVGATADVKVTGQLVTAHATETFAPLTTKVTVGGPDLALKELPLKSGLKPGASQALPVTFANVGTTKVDGALLTMFRTPGLEIPERYSNCEYGKAPEAVWQGFEKVLCTLDGPYEPGAEYTLEQPLSLKAAADGLYERFTYRIGIDDPAERAEQRGAGTFTKGTGPALTVKKKSVAPLAAELDLRNNQYSADLDVDSTADFVARGASVEKAAAGEKLTLAVGFRNEGPARVDRRRGVEGIAKVDVEMPRGVKVTAVPAQCVATEANRRYVCDVPPVVENGAERTLPFEVKVTKVIEDATGKITVRHADGAGKKPAFDPDPADNTAAIVLNGTAPAATTGGGVVTGGVPGGDTGAATAGGAGGNAATTGGSAGGDASAQGGLASTGAAVWTAAGLAAAALAAGAGFVVVTRRRAAAGRN</sequence>
<accession>A0ABZ0LV17</accession>
<feature type="chain" id="PRO_5045151966" evidence="2">
    <location>
        <begin position="28"/>
        <end position="550"/>
    </location>
</feature>
<gene>
    <name evidence="3" type="ORF">R2D22_14825</name>
</gene>
<protein>
    <submittedName>
        <fullName evidence="3">Peptidase</fullName>
    </submittedName>
</protein>
<proteinExistence type="predicted"/>
<keyword evidence="1" id="KW-0472">Membrane</keyword>
<evidence type="ECO:0000256" key="2">
    <source>
        <dbReference type="SAM" id="SignalP"/>
    </source>
</evidence>
<keyword evidence="2" id="KW-0732">Signal</keyword>
<evidence type="ECO:0000313" key="3">
    <source>
        <dbReference type="EMBL" id="WOX22603.1"/>
    </source>
</evidence>
<dbReference type="RefSeq" id="WP_318103695.1">
    <property type="nucleotide sequence ID" value="NZ_CP137573.1"/>
</dbReference>